<evidence type="ECO:0000313" key="20">
    <source>
        <dbReference type="Proteomes" id="UP000653127"/>
    </source>
</evidence>
<accession>A0A926DY80</accession>
<dbReference type="InterPro" id="IPR012907">
    <property type="entry name" value="Peptidase_S11_C"/>
</dbReference>
<evidence type="ECO:0000256" key="2">
    <source>
        <dbReference type="ARBA" id="ARBA00004752"/>
    </source>
</evidence>
<dbReference type="PRINTS" id="PR00725">
    <property type="entry name" value="DADACBPTASE1"/>
</dbReference>
<dbReference type="InterPro" id="IPR001967">
    <property type="entry name" value="Peptidase_S11_N"/>
</dbReference>
<feature type="chain" id="PRO_5037387903" description="serine-type D-Ala-D-Ala carboxypeptidase" evidence="16">
    <location>
        <begin position="26"/>
        <end position="377"/>
    </location>
</feature>
<dbReference type="Gene3D" id="3.40.710.10">
    <property type="entry name" value="DD-peptidase/beta-lactamase superfamily"/>
    <property type="match status" value="1"/>
</dbReference>
<evidence type="ECO:0000256" key="4">
    <source>
        <dbReference type="ARBA" id="ARBA00012448"/>
    </source>
</evidence>
<feature type="active site" description="Acyl-ester intermediate" evidence="13">
    <location>
        <position position="55"/>
    </location>
</feature>
<comment type="similarity">
    <text evidence="3 15">Belongs to the peptidase S11 family.</text>
</comment>
<proteinExistence type="inferred from homology"/>
<dbReference type="Pfam" id="PF07943">
    <property type="entry name" value="PBP5_C"/>
    <property type="match status" value="1"/>
</dbReference>
<evidence type="ECO:0000256" key="11">
    <source>
        <dbReference type="ARBA" id="ARBA00023316"/>
    </source>
</evidence>
<sequence>MWKKRLCFAAAAALLGLTMCTTARAVNAKGAVVIEAQSGRVLFGQNEHERLAMASTTKIMTAMLALEQEGLDEEFTVDPQAIRVEGSSMGLTEGDIVTLRTLAAGMLLASGNDAANAAAVRIAGSQDAFVQRMNERAAELELKDTSFETPSGLDGDNHYSTAYDMAMLARAALQNPDFAEICGQYRMTLSYGNPPYKRWLKNHNRLLQDYDGTIGVKTGFTKSAGRCLVSAAQRDGVTLICVTLGCPDDWRTHAQLLDSSFAQVQAADLASLLPELALPVGGGLADSVAVLPAADAHVALAEGEQERVKAEVTLRPFALAPVRAGECVGEACFTLDGEELLRLPLCTRDGVAARPVSEKKTGFWSGLWGRLFGKEAG</sequence>
<keyword evidence="20" id="KW-1185">Reference proteome</keyword>
<dbReference type="PANTHER" id="PTHR21581">
    <property type="entry name" value="D-ALANYL-D-ALANINE CARBOXYPEPTIDASE"/>
    <property type="match status" value="1"/>
</dbReference>
<dbReference type="GO" id="GO:0008360">
    <property type="term" value="P:regulation of cell shape"/>
    <property type="evidence" value="ECO:0007669"/>
    <property type="project" value="UniProtKB-KW"/>
</dbReference>
<comment type="pathway">
    <text evidence="2">Cell wall biogenesis; peptidoglycan biosynthesis.</text>
</comment>
<evidence type="ECO:0000256" key="14">
    <source>
        <dbReference type="PIRSR" id="PIRSR618044-2"/>
    </source>
</evidence>
<dbReference type="InterPro" id="IPR015956">
    <property type="entry name" value="Peniciliin-bd_prot_C_sf"/>
</dbReference>
<dbReference type="RefSeq" id="WP_249282444.1">
    <property type="nucleotide sequence ID" value="NZ_JACRST010000004.1"/>
</dbReference>
<dbReference type="AlphaFoldDB" id="A0A926DY80"/>
<dbReference type="GO" id="GO:0009002">
    <property type="term" value="F:serine-type D-Ala-D-Ala carboxypeptidase activity"/>
    <property type="evidence" value="ECO:0007669"/>
    <property type="project" value="UniProtKB-EC"/>
</dbReference>
<evidence type="ECO:0000256" key="15">
    <source>
        <dbReference type="RuleBase" id="RU004016"/>
    </source>
</evidence>
<evidence type="ECO:0000256" key="8">
    <source>
        <dbReference type="ARBA" id="ARBA00022801"/>
    </source>
</evidence>
<feature type="active site" description="Proton acceptor" evidence="13">
    <location>
        <position position="58"/>
    </location>
</feature>
<comment type="caution">
    <text evidence="19">The sequence shown here is derived from an EMBL/GenBank/DDBJ whole genome shotgun (WGS) entry which is preliminary data.</text>
</comment>
<evidence type="ECO:0000256" key="3">
    <source>
        <dbReference type="ARBA" id="ARBA00007164"/>
    </source>
</evidence>
<evidence type="ECO:0000256" key="16">
    <source>
        <dbReference type="SAM" id="SignalP"/>
    </source>
</evidence>
<keyword evidence="11" id="KW-0961">Cell wall biogenesis/degradation</keyword>
<feature type="domain" description="Peptidase S11 D-alanyl-D-alanine carboxypeptidase A N-terminal" evidence="17">
    <location>
        <begin position="21"/>
        <end position="246"/>
    </location>
</feature>
<dbReference type="EMBL" id="JACRST010000004">
    <property type="protein sequence ID" value="MBC8546296.1"/>
    <property type="molecule type" value="Genomic_DNA"/>
</dbReference>
<dbReference type="GO" id="GO:0071555">
    <property type="term" value="P:cell wall organization"/>
    <property type="evidence" value="ECO:0007669"/>
    <property type="project" value="UniProtKB-KW"/>
</dbReference>
<evidence type="ECO:0000259" key="18">
    <source>
        <dbReference type="Pfam" id="PF07943"/>
    </source>
</evidence>
<evidence type="ECO:0000256" key="9">
    <source>
        <dbReference type="ARBA" id="ARBA00022960"/>
    </source>
</evidence>
<reference evidence="19" key="1">
    <citation type="submission" date="2020-08" db="EMBL/GenBank/DDBJ databases">
        <title>Genome public.</title>
        <authorList>
            <person name="Liu C."/>
            <person name="Sun Q."/>
        </authorList>
    </citation>
    <scope>NUCLEOTIDE SEQUENCE</scope>
    <source>
        <strain evidence="19">NSJ-31</strain>
    </source>
</reference>
<keyword evidence="9" id="KW-0133">Cell shape</keyword>
<evidence type="ECO:0000256" key="13">
    <source>
        <dbReference type="PIRSR" id="PIRSR618044-1"/>
    </source>
</evidence>
<evidence type="ECO:0000256" key="10">
    <source>
        <dbReference type="ARBA" id="ARBA00022984"/>
    </source>
</evidence>
<dbReference type="GO" id="GO:0009252">
    <property type="term" value="P:peptidoglycan biosynthetic process"/>
    <property type="evidence" value="ECO:0007669"/>
    <property type="project" value="UniProtKB-KW"/>
</dbReference>
<evidence type="ECO:0000313" key="19">
    <source>
        <dbReference type="EMBL" id="MBC8546296.1"/>
    </source>
</evidence>
<name>A0A926DY80_9FIRM</name>
<evidence type="ECO:0000256" key="7">
    <source>
        <dbReference type="ARBA" id="ARBA00022729"/>
    </source>
</evidence>
<gene>
    <name evidence="19" type="ORF">H8711_05010</name>
</gene>
<feature type="active site" evidence="13">
    <location>
        <position position="110"/>
    </location>
</feature>
<keyword evidence="6" id="KW-0645">Protease</keyword>
<dbReference type="SUPFAM" id="SSF69189">
    <property type="entry name" value="Penicillin-binding protein associated domain"/>
    <property type="match status" value="1"/>
</dbReference>
<dbReference type="InterPro" id="IPR018044">
    <property type="entry name" value="Peptidase_S11"/>
</dbReference>
<evidence type="ECO:0000256" key="12">
    <source>
        <dbReference type="ARBA" id="ARBA00034000"/>
    </source>
</evidence>
<feature type="signal peptide" evidence="16">
    <location>
        <begin position="1"/>
        <end position="25"/>
    </location>
</feature>
<comment type="function">
    <text evidence="1">Removes C-terminal D-alanyl residues from sugar-peptide cell wall precursors.</text>
</comment>
<dbReference type="Pfam" id="PF00768">
    <property type="entry name" value="Peptidase_S11"/>
    <property type="match status" value="1"/>
</dbReference>
<dbReference type="EC" id="3.4.16.4" evidence="4"/>
<keyword evidence="10" id="KW-0573">Peptidoglycan synthesis</keyword>
<feature type="binding site" evidence="14">
    <location>
        <position position="217"/>
    </location>
    <ligand>
        <name>substrate</name>
    </ligand>
</feature>
<evidence type="ECO:0000259" key="17">
    <source>
        <dbReference type="Pfam" id="PF00768"/>
    </source>
</evidence>
<protein>
    <recommendedName>
        <fullName evidence="4">serine-type D-Ala-D-Ala carboxypeptidase</fullName>
        <ecNumber evidence="4">3.4.16.4</ecNumber>
    </recommendedName>
</protein>
<evidence type="ECO:0000256" key="1">
    <source>
        <dbReference type="ARBA" id="ARBA00003217"/>
    </source>
</evidence>
<comment type="catalytic activity">
    <reaction evidence="12">
        <text>Preferential cleavage: (Ac)2-L-Lys-D-Ala-|-D-Ala. Also transpeptidation of peptidyl-alanyl moieties that are N-acyl substituents of D-alanine.</text>
        <dbReference type="EC" id="3.4.16.4"/>
    </reaction>
</comment>
<feature type="domain" description="Peptidase S11 D-Ala-D-Ala carboxypeptidase A C-terminal" evidence="18">
    <location>
        <begin position="279"/>
        <end position="349"/>
    </location>
</feature>
<dbReference type="Gene3D" id="2.60.410.10">
    <property type="entry name" value="D-Ala-D-Ala carboxypeptidase, C-terminal domain"/>
    <property type="match status" value="1"/>
</dbReference>
<keyword evidence="8" id="KW-0378">Hydrolase</keyword>
<keyword evidence="7 16" id="KW-0732">Signal</keyword>
<dbReference type="GO" id="GO:0006508">
    <property type="term" value="P:proteolysis"/>
    <property type="evidence" value="ECO:0007669"/>
    <property type="project" value="UniProtKB-KW"/>
</dbReference>
<dbReference type="SUPFAM" id="SSF56601">
    <property type="entry name" value="beta-lactamase/transpeptidase-like"/>
    <property type="match status" value="1"/>
</dbReference>
<dbReference type="InterPro" id="IPR037167">
    <property type="entry name" value="Peptidase_S11_C_sf"/>
</dbReference>
<dbReference type="InterPro" id="IPR012338">
    <property type="entry name" value="Beta-lactam/transpept-like"/>
</dbReference>
<dbReference type="PANTHER" id="PTHR21581:SF33">
    <property type="entry name" value="D-ALANYL-D-ALANINE CARBOXYPEPTIDASE DACB"/>
    <property type="match status" value="1"/>
</dbReference>
<keyword evidence="5 19" id="KW-0121">Carboxypeptidase</keyword>
<evidence type="ECO:0000256" key="5">
    <source>
        <dbReference type="ARBA" id="ARBA00022645"/>
    </source>
</evidence>
<dbReference type="Proteomes" id="UP000653127">
    <property type="component" value="Unassembled WGS sequence"/>
</dbReference>
<organism evidence="19 20">
    <name type="scientific">Ligaoa zhengdingensis</name>
    <dbReference type="NCBI Taxonomy" id="2763658"/>
    <lineage>
        <taxon>Bacteria</taxon>
        <taxon>Bacillati</taxon>
        <taxon>Bacillota</taxon>
        <taxon>Clostridia</taxon>
        <taxon>Eubacteriales</taxon>
        <taxon>Oscillospiraceae</taxon>
        <taxon>Ligaoa</taxon>
    </lineage>
</organism>
<evidence type="ECO:0000256" key="6">
    <source>
        <dbReference type="ARBA" id="ARBA00022670"/>
    </source>
</evidence>